<dbReference type="EMBL" id="VJOY01000010">
    <property type="protein sequence ID" value="TRX74080.1"/>
    <property type="molecule type" value="Genomic_DNA"/>
</dbReference>
<protein>
    <recommendedName>
        <fullName evidence="4">General secretion pathway protein GspN</fullName>
    </recommendedName>
</protein>
<dbReference type="RefSeq" id="WP_143489206.1">
    <property type="nucleotide sequence ID" value="NZ_VJOY01000010.1"/>
</dbReference>
<dbReference type="OrthoDB" id="5951700at2"/>
<evidence type="ECO:0000256" key="1">
    <source>
        <dbReference type="SAM" id="MobiDB-lite"/>
    </source>
</evidence>
<feature type="region of interest" description="Disordered" evidence="1">
    <location>
        <begin position="60"/>
        <end position="82"/>
    </location>
</feature>
<keyword evidence="3" id="KW-1185">Reference proteome</keyword>
<accession>A0A553GX58</accession>
<gene>
    <name evidence="2" type="ORF">FM069_15160</name>
</gene>
<evidence type="ECO:0008006" key="4">
    <source>
        <dbReference type="Google" id="ProtNLM"/>
    </source>
</evidence>
<name>A0A553GX58_9PSED</name>
<proteinExistence type="predicted"/>
<dbReference type="AlphaFoldDB" id="A0A553GX58"/>
<evidence type="ECO:0000313" key="2">
    <source>
        <dbReference type="EMBL" id="TRX74080.1"/>
    </source>
</evidence>
<evidence type="ECO:0000313" key="3">
    <source>
        <dbReference type="Proteomes" id="UP000315235"/>
    </source>
</evidence>
<dbReference type="Proteomes" id="UP000315235">
    <property type="component" value="Unassembled WGS sequence"/>
</dbReference>
<sequence length="168" mass="18166">MSRSLALRVRLGLILATAVFAALAAFLWLTTTAEPLRVAHLPDFHLPSDKLLAGRGQSLVKGPASERPLFWPSRRPPSETEEAPQVAASAEGIQLLGIVVQGGVRMALLGTKGGVMRVRDADQVMGWKVDQIRPEGVRLVNGQQKVELLVTPKRREGIRIEPAGPARS</sequence>
<organism evidence="2 3">
    <name type="scientific">Pseudomonas mangiferae</name>
    <dbReference type="NCBI Taxonomy" id="2593654"/>
    <lineage>
        <taxon>Bacteria</taxon>
        <taxon>Pseudomonadati</taxon>
        <taxon>Pseudomonadota</taxon>
        <taxon>Gammaproteobacteria</taxon>
        <taxon>Pseudomonadales</taxon>
        <taxon>Pseudomonadaceae</taxon>
        <taxon>Pseudomonas</taxon>
    </lineage>
</organism>
<comment type="caution">
    <text evidence="2">The sequence shown here is derived from an EMBL/GenBank/DDBJ whole genome shotgun (WGS) entry which is preliminary data.</text>
</comment>
<reference evidence="2 3" key="1">
    <citation type="submission" date="2019-07" db="EMBL/GenBank/DDBJ databases">
        <title>Pseudomonas mangiferae sp. nov., isolated from bark of mango tree in Thailand.</title>
        <authorList>
            <person name="Srisuk N."/>
            <person name="Anurat P."/>
        </authorList>
    </citation>
    <scope>NUCLEOTIDE SEQUENCE [LARGE SCALE GENOMIC DNA]</scope>
    <source>
        <strain evidence="2 3">DMKU_BBB3-04</strain>
    </source>
</reference>